<dbReference type="Proteomes" id="UP001195624">
    <property type="component" value="Unassembled WGS sequence"/>
</dbReference>
<reference evidence="2" key="2">
    <citation type="submission" date="2023-07" db="EMBL/GenBank/DDBJ databases">
        <title>Genome mining of underrepresented organisms for secondary metabolites.</title>
        <authorList>
            <person name="D'Agostino P.M."/>
        </authorList>
    </citation>
    <scope>NUCLEOTIDE SEQUENCE [LARGE SCALE GENOMIC DNA]</scope>
    <source>
        <strain evidence="2">WS4403</strain>
    </source>
</reference>
<evidence type="ECO:0000313" key="1">
    <source>
        <dbReference type="EMBL" id="MBP2170097.1"/>
    </source>
</evidence>
<proteinExistence type="predicted"/>
<comment type="caution">
    <text evidence="1">The sequence shown here is derived from an EMBL/GenBank/DDBJ whole genome shotgun (WGS) entry which is preliminary data.</text>
</comment>
<gene>
    <name evidence="1" type="ORF">J2125_003289</name>
</gene>
<dbReference type="RefSeq" id="WP_017800886.1">
    <property type="nucleotide sequence ID" value="NZ_JAGGMQ010000001.1"/>
</dbReference>
<dbReference type="EMBL" id="JAGGMQ010000001">
    <property type="protein sequence ID" value="MBP2170097.1"/>
    <property type="molecule type" value="Genomic_DNA"/>
</dbReference>
<evidence type="ECO:0000313" key="2">
    <source>
        <dbReference type="Proteomes" id="UP001195624"/>
    </source>
</evidence>
<sequence>MKLTPVNAANLDEMLSLSRQSGSTHVTGKSDEEYRRNFLQEIYGEMLAERTRRDHKDKYITG</sequence>
<reference evidence="1 2" key="1">
    <citation type="submission" date="2021-03" db="EMBL/GenBank/DDBJ databases">
        <authorList>
            <person name="D'Agostino P."/>
            <person name="Huntemann M."/>
            <person name="Clum A."/>
            <person name="Spunde A."/>
            <person name="Palaniappan K."/>
            <person name="Ritter S."/>
            <person name="Mikhailova N."/>
            <person name="Chen I.-M."/>
            <person name="Stamatis D."/>
            <person name="Reddy T."/>
            <person name="O'Malley R."/>
            <person name="Daum C."/>
            <person name="Shapiro N."/>
            <person name="Ivanova N."/>
            <person name="Kyrpides N."/>
            <person name="Woyke T."/>
        </authorList>
    </citation>
    <scope>NUCLEOTIDE SEQUENCE [LARGE SCALE GENOMIC DNA]</scope>
    <source>
        <strain evidence="1 2">WS4403</strain>
    </source>
</reference>
<organism evidence="1 2">
    <name type="scientific">Winslowiella toletana</name>
    <dbReference type="NCBI Taxonomy" id="92490"/>
    <lineage>
        <taxon>Bacteria</taxon>
        <taxon>Pseudomonadati</taxon>
        <taxon>Pseudomonadota</taxon>
        <taxon>Gammaproteobacteria</taxon>
        <taxon>Enterobacterales</taxon>
        <taxon>Erwiniaceae</taxon>
        <taxon>Winslowiella</taxon>
    </lineage>
</organism>
<protein>
    <submittedName>
        <fullName evidence="1">Uncharacterized protein</fullName>
    </submittedName>
</protein>
<keyword evidence="2" id="KW-1185">Reference proteome</keyword>
<name>A0ABS4PBV6_9GAMM</name>
<accession>A0ABS4PBV6</accession>